<dbReference type="InterPro" id="IPR001680">
    <property type="entry name" value="WD40_rpt"/>
</dbReference>
<dbReference type="SMART" id="SM00320">
    <property type="entry name" value="WD40"/>
    <property type="match status" value="5"/>
</dbReference>
<feature type="compositionally biased region" description="Basic and acidic residues" evidence="4">
    <location>
        <begin position="38"/>
        <end position="52"/>
    </location>
</feature>
<evidence type="ECO:0000313" key="6">
    <source>
        <dbReference type="Proteomes" id="UP000664940"/>
    </source>
</evidence>
<evidence type="ECO:0000313" key="5">
    <source>
        <dbReference type="EMBL" id="KAF6101670.1"/>
    </source>
</evidence>
<dbReference type="PROSITE" id="PS00678">
    <property type="entry name" value="WD_REPEATS_1"/>
    <property type="match status" value="1"/>
</dbReference>
<dbReference type="SUPFAM" id="SSF48371">
    <property type="entry name" value="ARM repeat"/>
    <property type="match status" value="1"/>
</dbReference>
<dbReference type="Proteomes" id="UP000664940">
    <property type="component" value="Unassembled WGS sequence"/>
</dbReference>
<sequence length="1606" mass="178819">MEMDVLDTSSPFSVEGDSLTVDSDLYEADSYDIPDPGLLRENEPSSDPDSKLFTRSSRWHSMSPSARARKLWVLLRTSLHSFVEKEKKSELRVACLTHGLEPVRRLEVAAGLCSVAQDPVGRRFVVLDSVGCLHLHRRDGWAQEKLLAPIALRGLVAVPGPLDSVSRFVGWGPAGLAILRPDLSLLWLSEPRVGRAPHQEPICCLPVPNLGLLLAAEASGGLALWKFRLGGRCLVPSGSPLHPPPSSTHALAGLALGPPLPHHPPHCFAAYGSAVVTLDLHTWAVVDVHQKLHKTTISDLAYCEEVEAMVTASRDSTVKVWEADWQIRMVFVGHTGPVTALAVLPNTPLVLSASQDGTLRTWDLQAVAQVGEVMLNYWGQDVRSGGVNRLLAPASPGWPVLSLRASSVELWCLRELYSPLAQLSAPVLHLQVAPALPLPLCPALPTRLVCACADGSVYLVSVVTGLTVSALLLEPEDCAAAVAYCLPRETLWLITHAGHLVCANAACHPMCVLYRECPPPSPAPRPCCLHLYSHLIDPSSAFASWKTVCRHRGKLCHSDIQARKDKNRYLLVLGHTDGTLSVLEWHTWKPVFHTQAHSPGPVIAISSTWNIMVSSGRDLTVKMWRVFPYAEESLSLLRTFSCCHPALVLSALGERVTVGFEDSDSATYGLVQFGLKNSQRYDHQPQDDPMDHITGLCCCPTLKLYASSSLDCTIRIWTTDNHLLRLLQLNGAPQALTFCNNGGDLVLALGSRLCLVSHRLYLPTSYLVKKLCQEVPDVVDDPPLPLTSQGSLTSAQLQRLANLHGVSSLSTALSSTHRQMAAPQQPLLEEDLEALVARDHDLQRLRLGQVVPAARPPPSGPQQQEAFTNYLRLIYGPALLGVCAGAESQQWNTGTLTAEKETWGVCTLPPPDWRALSQHFPQVAFPILPPLWGALGRESQMLAHSSLRSSLGLSVDLQLQLEQLRQERPLAQDAPSSHLQHRVPLLLERRPKELPSNLRGFFPAAVEPYKDLPRPIHFPGCVPNSMVLQHMWPARKVRGPGALAQLASQGSLKSRESQQDDWWASKSRRRHTLWQQKLIHWSDEEEEEEAEEEQEGEDDEEWASDFLSPHLGLSQELLEYEELWAQSLASLTQRSSRDDLGMEDDPYPRWYHHKHSLLEERYGHLPRFLRFFAIQNWFKKLFPLFTLEAYPEVGTVDGLASLLLDLLKEASWEDRVHILHAMLRLVPDVSQDICSRLHNILLDLLNQDKPPSLQVRMQKQFVMLALQLLLASSLEARDVVLELMSYFLYSPASCRSELKKLLNGLGLQDPEDLLFKEMMTWVQDLDLESKSVLRVCCSQKLEEMIHHLQAETWHPSVAKLSEMLPKVSETSVLSPRSKETLSPTSSVSGAPTLVASPAEPGLASRESQTHGLLSPMHARRTCRTLSQTLVPFSALAVIRLPSLDSDARPRHPLFLEQTEWSQSKIMDLGPIDALNYFCEQQRVRRLSSLRTQEPQSARLHPRTRGPNAVVPQPRPHLPSPILQLQETNVRRPPQRQRASGQLLSWHREGLALEGPIRTLKLPLPRVEVRPFPLDWPRPARPLPPLLLQPALQRYFLPDHADPRNYS</sequence>
<feature type="repeat" description="WD" evidence="3">
    <location>
        <begin position="331"/>
        <end position="372"/>
    </location>
</feature>
<name>A0A833ZXB2_9CHIR</name>
<dbReference type="InterPro" id="IPR020472">
    <property type="entry name" value="WD40_PAC1"/>
</dbReference>
<keyword evidence="1 3" id="KW-0853">WD repeat</keyword>
<dbReference type="PANTHER" id="PTHR45532:SF1">
    <property type="entry name" value="WD REPEAT-CONTAINING PROTEIN 97"/>
    <property type="match status" value="1"/>
</dbReference>
<organism evidence="5 6">
    <name type="scientific">Phyllostomus discolor</name>
    <name type="common">pale spear-nosed bat</name>
    <dbReference type="NCBI Taxonomy" id="89673"/>
    <lineage>
        <taxon>Eukaryota</taxon>
        <taxon>Metazoa</taxon>
        <taxon>Chordata</taxon>
        <taxon>Craniata</taxon>
        <taxon>Vertebrata</taxon>
        <taxon>Euteleostomi</taxon>
        <taxon>Mammalia</taxon>
        <taxon>Eutheria</taxon>
        <taxon>Laurasiatheria</taxon>
        <taxon>Chiroptera</taxon>
        <taxon>Yangochiroptera</taxon>
        <taxon>Phyllostomidae</taxon>
        <taxon>Phyllostominae</taxon>
        <taxon>Phyllostomus</taxon>
    </lineage>
</organism>
<dbReference type="InterPro" id="IPR015943">
    <property type="entry name" value="WD40/YVTN_repeat-like_dom_sf"/>
</dbReference>
<dbReference type="InterPro" id="IPR036322">
    <property type="entry name" value="WD40_repeat_dom_sf"/>
</dbReference>
<evidence type="ECO:0000256" key="2">
    <source>
        <dbReference type="ARBA" id="ARBA00022737"/>
    </source>
</evidence>
<accession>A0A833ZXB2</accession>
<dbReference type="Pfam" id="PF00400">
    <property type="entry name" value="WD40"/>
    <property type="match status" value="3"/>
</dbReference>
<dbReference type="PROSITE" id="PS50082">
    <property type="entry name" value="WD_REPEATS_2"/>
    <property type="match status" value="2"/>
</dbReference>
<dbReference type="EMBL" id="JABVXQ010000007">
    <property type="protein sequence ID" value="KAF6101670.1"/>
    <property type="molecule type" value="Genomic_DNA"/>
</dbReference>
<comment type="caution">
    <text evidence="5">The sequence shown here is derived from an EMBL/GenBank/DDBJ whole genome shotgun (WGS) entry which is preliminary data.</text>
</comment>
<gene>
    <name evidence="5" type="ORF">HJG60_020321</name>
</gene>
<dbReference type="InterPro" id="IPR016024">
    <property type="entry name" value="ARM-type_fold"/>
</dbReference>
<proteinExistence type="predicted"/>
<feature type="region of interest" description="Disordered" evidence="4">
    <location>
        <begin position="1369"/>
        <end position="1411"/>
    </location>
</feature>
<dbReference type="InterPro" id="IPR019775">
    <property type="entry name" value="WD40_repeat_CS"/>
</dbReference>
<dbReference type="Gene3D" id="2.130.10.10">
    <property type="entry name" value="YVTN repeat-like/Quinoprotein amine dehydrogenase"/>
    <property type="match status" value="2"/>
</dbReference>
<evidence type="ECO:0000256" key="1">
    <source>
        <dbReference type="ARBA" id="ARBA00022574"/>
    </source>
</evidence>
<feature type="region of interest" description="Disordered" evidence="4">
    <location>
        <begin position="1"/>
        <end position="55"/>
    </location>
</feature>
<evidence type="ECO:0000256" key="3">
    <source>
        <dbReference type="PROSITE-ProRule" id="PRU00221"/>
    </source>
</evidence>
<dbReference type="PRINTS" id="PR00320">
    <property type="entry name" value="GPROTEINBRPT"/>
</dbReference>
<feature type="region of interest" description="Disordered" evidence="4">
    <location>
        <begin position="1487"/>
        <end position="1515"/>
    </location>
</feature>
<keyword evidence="2" id="KW-0677">Repeat</keyword>
<protein>
    <submittedName>
        <fullName evidence="5">WD repeat domain 97</fullName>
    </submittedName>
</protein>
<feature type="repeat" description="WD" evidence="3">
    <location>
        <begin position="290"/>
        <end position="322"/>
    </location>
</feature>
<reference evidence="5 6" key="1">
    <citation type="journal article" date="2020" name="Nature">
        <title>Six reference-quality genomes reveal evolution of bat adaptations.</title>
        <authorList>
            <person name="Jebb D."/>
            <person name="Huang Z."/>
            <person name="Pippel M."/>
            <person name="Hughes G.M."/>
            <person name="Lavrichenko K."/>
            <person name="Devanna P."/>
            <person name="Winkler S."/>
            <person name="Jermiin L.S."/>
            <person name="Skirmuntt E.C."/>
            <person name="Katzourakis A."/>
            <person name="Burkitt-Gray L."/>
            <person name="Ray D.A."/>
            <person name="Sullivan K.A.M."/>
            <person name="Roscito J.G."/>
            <person name="Kirilenko B.M."/>
            <person name="Davalos L.M."/>
            <person name="Corthals A.P."/>
            <person name="Power M.L."/>
            <person name="Jones G."/>
            <person name="Ransome R.D."/>
            <person name="Dechmann D.K.N."/>
            <person name="Locatelli A.G."/>
            <person name="Puechmaille S.J."/>
            <person name="Fedrigo O."/>
            <person name="Jarvis E.D."/>
            <person name="Hiller M."/>
            <person name="Vernes S.C."/>
            <person name="Myers E.W."/>
            <person name="Teeling E.C."/>
        </authorList>
    </citation>
    <scope>NUCLEOTIDE SEQUENCE [LARGE SCALE GENOMIC DNA]</scope>
    <source>
        <strain evidence="5">Bat1K_MPI-CBG_1</strain>
    </source>
</reference>
<dbReference type="SUPFAM" id="SSF50978">
    <property type="entry name" value="WD40 repeat-like"/>
    <property type="match status" value="1"/>
</dbReference>
<dbReference type="PROSITE" id="PS50294">
    <property type="entry name" value="WD_REPEATS_REGION"/>
    <property type="match status" value="2"/>
</dbReference>
<evidence type="ECO:0000256" key="4">
    <source>
        <dbReference type="SAM" id="MobiDB-lite"/>
    </source>
</evidence>
<dbReference type="PANTHER" id="PTHR45532">
    <property type="entry name" value="WD REPEAT-CONTAINING PROTEIN 97"/>
    <property type="match status" value="1"/>
</dbReference>
<feature type="compositionally biased region" description="Polar residues" evidence="4">
    <location>
        <begin position="1369"/>
        <end position="1389"/>
    </location>
</feature>